<protein>
    <submittedName>
        <fullName evidence="8">LapA family protein</fullName>
    </submittedName>
</protein>
<dbReference type="EMBL" id="JADEWZ010000001">
    <property type="protein sequence ID" value="MBE9114277.1"/>
    <property type="molecule type" value="Genomic_DNA"/>
</dbReference>
<accession>A0A8J7DSK8</accession>
<feature type="domain" description="Lipopolysaccharide assembly protein A" evidence="7">
    <location>
        <begin position="26"/>
        <end position="80"/>
    </location>
</feature>
<evidence type="ECO:0000256" key="2">
    <source>
        <dbReference type="ARBA" id="ARBA00022692"/>
    </source>
</evidence>
<evidence type="ECO:0000259" key="7">
    <source>
        <dbReference type="Pfam" id="PF06305"/>
    </source>
</evidence>
<evidence type="ECO:0000313" key="9">
    <source>
        <dbReference type="Proteomes" id="UP000654482"/>
    </source>
</evidence>
<dbReference type="Proteomes" id="UP000654482">
    <property type="component" value="Unassembled WGS sequence"/>
</dbReference>
<dbReference type="Pfam" id="PF06305">
    <property type="entry name" value="LapA_dom"/>
    <property type="match status" value="1"/>
</dbReference>
<dbReference type="GO" id="GO:0005886">
    <property type="term" value="C:plasma membrane"/>
    <property type="evidence" value="ECO:0007669"/>
    <property type="project" value="InterPro"/>
</dbReference>
<dbReference type="AlphaFoldDB" id="A0A8J7DSK8"/>
<reference evidence="8" key="1">
    <citation type="submission" date="2020-10" db="EMBL/GenBank/DDBJ databases">
        <authorList>
            <person name="Castelo-Branco R."/>
            <person name="Eusebio N."/>
            <person name="Adriana R."/>
            <person name="Vieira A."/>
            <person name="Brugerolle De Fraissinette N."/>
            <person name="Rezende De Castro R."/>
            <person name="Schneider M.P."/>
            <person name="Vasconcelos V."/>
            <person name="Leao P.N."/>
        </authorList>
    </citation>
    <scope>NUCLEOTIDE SEQUENCE</scope>
    <source>
        <strain evidence="8">LEGE 07157</strain>
    </source>
</reference>
<organism evidence="8 9">
    <name type="scientific">Lusitaniella coriacea LEGE 07157</name>
    <dbReference type="NCBI Taxonomy" id="945747"/>
    <lineage>
        <taxon>Bacteria</taxon>
        <taxon>Bacillati</taxon>
        <taxon>Cyanobacteriota</taxon>
        <taxon>Cyanophyceae</taxon>
        <taxon>Spirulinales</taxon>
        <taxon>Lusitaniellaceae</taxon>
        <taxon>Lusitaniella</taxon>
    </lineage>
</organism>
<keyword evidence="2 6" id="KW-0812">Transmembrane</keyword>
<evidence type="ECO:0000256" key="4">
    <source>
        <dbReference type="ARBA" id="ARBA00023136"/>
    </source>
</evidence>
<sequence length="106" mass="11500">MKRFANLLSAILVAAWVGAIAVFSVQNYTLISLKFLVFETIQMPVGVVLAFCFGTGLVGGATIPLLLRQSRTKARAAKRIPAGSRKGARSDYGNSLDEDDPLENWE</sequence>
<name>A0A8J7DSK8_9CYAN</name>
<comment type="caution">
    <text evidence="8">The sequence shown here is derived from an EMBL/GenBank/DDBJ whole genome shotgun (WGS) entry which is preliminary data.</text>
</comment>
<evidence type="ECO:0000256" key="3">
    <source>
        <dbReference type="ARBA" id="ARBA00022989"/>
    </source>
</evidence>
<keyword evidence="3 6" id="KW-1133">Transmembrane helix</keyword>
<feature type="compositionally biased region" description="Acidic residues" evidence="5">
    <location>
        <begin position="96"/>
        <end position="106"/>
    </location>
</feature>
<feature type="transmembrane region" description="Helical" evidence="6">
    <location>
        <begin position="45"/>
        <end position="67"/>
    </location>
</feature>
<dbReference type="RefSeq" id="WP_194027372.1">
    <property type="nucleotide sequence ID" value="NZ_JADEWZ010000001.1"/>
</dbReference>
<keyword evidence="4 6" id="KW-0472">Membrane</keyword>
<evidence type="ECO:0000256" key="1">
    <source>
        <dbReference type="ARBA" id="ARBA00022475"/>
    </source>
</evidence>
<dbReference type="InterPro" id="IPR010445">
    <property type="entry name" value="LapA_dom"/>
</dbReference>
<feature type="region of interest" description="Disordered" evidence="5">
    <location>
        <begin position="74"/>
        <end position="106"/>
    </location>
</feature>
<keyword evidence="1" id="KW-1003">Cell membrane</keyword>
<keyword evidence="9" id="KW-1185">Reference proteome</keyword>
<proteinExistence type="predicted"/>
<evidence type="ECO:0000313" key="8">
    <source>
        <dbReference type="EMBL" id="MBE9114277.1"/>
    </source>
</evidence>
<evidence type="ECO:0000256" key="6">
    <source>
        <dbReference type="SAM" id="Phobius"/>
    </source>
</evidence>
<gene>
    <name evidence="8" type="ORF">IQ249_00050</name>
</gene>
<evidence type="ECO:0000256" key="5">
    <source>
        <dbReference type="SAM" id="MobiDB-lite"/>
    </source>
</evidence>